<evidence type="ECO:0000256" key="1">
    <source>
        <dbReference type="ARBA" id="ARBA00022801"/>
    </source>
</evidence>
<name>A0A9W5TXC1_9BACI</name>
<dbReference type="NCBIfam" id="TIGR01879">
    <property type="entry name" value="hydantase"/>
    <property type="match status" value="1"/>
</dbReference>
<accession>A0A9W5TXC1</accession>
<evidence type="ECO:0008006" key="4">
    <source>
        <dbReference type="Google" id="ProtNLM"/>
    </source>
</evidence>
<reference evidence="2" key="2">
    <citation type="submission" date="2020-09" db="EMBL/GenBank/DDBJ databases">
        <authorList>
            <person name="Sun Q."/>
            <person name="Zhou Y."/>
        </authorList>
    </citation>
    <scope>NUCLEOTIDE SEQUENCE</scope>
    <source>
        <strain evidence="2">CGMCC 1.15454</strain>
    </source>
</reference>
<dbReference type="Proteomes" id="UP000621492">
    <property type="component" value="Unassembled WGS sequence"/>
</dbReference>
<dbReference type="AlphaFoldDB" id="A0A9W5TXC1"/>
<gene>
    <name evidence="2" type="ORF">GCM10011409_18050</name>
</gene>
<keyword evidence="3" id="KW-1185">Reference proteome</keyword>
<evidence type="ECO:0000313" key="3">
    <source>
        <dbReference type="Proteomes" id="UP000621492"/>
    </source>
</evidence>
<organism evidence="2 3">
    <name type="scientific">Lentibacillus populi</name>
    <dbReference type="NCBI Taxonomy" id="1827502"/>
    <lineage>
        <taxon>Bacteria</taxon>
        <taxon>Bacillati</taxon>
        <taxon>Bacillota</taxon>
        <taxon>Bacilli</taxon>
        <taxon>Bacillales</taxon>
        <taxon>Bacillaceae</taxon>
        <taxon>Lentibacillus</taxon>
    </lineage>
</organism>
<dbReference type="InterPro" id="IPR002933">
    <property type="entry name" value="Peptidase_M20"/>
</dbReference>
<evidence type="ECO:0000313" key="2">
    <source>
        <dbReference type="EMBL" id="GGB40923.1"/>
    </source>
</evidence>
<dbReference type="Gene3D" id="3.30.70.360">
    <property type="match status" value="1"/>
</dbReference>
<dbReference type="GO" id="GO:0016813">
    <property type="term" value="F:hydrolase activity, acting on carbon-nitrogen (but not peptide) bonds, in linear amidines"/>
    <property type="evidence" value="ECO:0007669"/>
    <property type="project" value="InterPro"/>
</dbReference>
<dbReference type="EMBL" id="BMJD01000011">
    <property type="protein sequence ID" value="GGB40923.1"/>
    <property type="molecule type" value="Genomic_DNA"/>
</dbReference>
<proteinExistence type="predicted"/>
<reference evidence="2" key="1">
    <citation type="journal article" date="2014" name="Int. J. Syst. Evol. Microbiol.">
        <title>Complete genome sequence of Corynebacterium casei LMG S-19264T (=DSM 44701T), isolated from a smear-ripened cheese.</title>
        <authorList>
            <consortium name="US DOE Joint Genome Institute (JGI-PGF)"/>
            <person name="Walter F."/>
            <person name="Albersmeier A."/>
            <person name="Kalinowski J."/>
            <person name="Ruckert C."/>
        </authorList>
    </citation>
    <scope>NUCLEOTIDE SEQUENCE</scope>
    <source>
        <strain evidence="2">CGMCC 1.15454</strain>
    </source>
</reference>
<protein>
    <recommendedName>
        <fullName evidence="4">Peptidase M20 dimerisation domain-containing protein</fullName>
    </recommendedName>
</protein>
<dbReference type="PANTHER" id="PTHR32494:SF5">
    <property type="entry name" value="ALLANTOATE AMIDOHYDROLASE"/>
    <property type="match status" value="1"/>
</dbReference>
<dbReference type="Pfam" id="PF01546">
    <property type="entry name" value="Peptidase_M20"/>
    <property type="match status" value="1"/>
</dbReference>
<dbReference type="InterPro" id="IPR010158">
    <property type="entry name" value="Amidase_Cbmase"/>
</dbReference>
<dbReference type="Gene3D" id="3.40.630.10">
    <property type="entry name" value="Zn peptidases"/>
    <property type="match status" value="1"/>
</dbReference>
<dbReference type="SUPFAM" id="SSF53187">
    <property type="entry name" value="Zn-dependent exopeptidases"/>
    <property type="match status" value="1"/>
</dbReference>
<sequence>MQGLGLYIKVDAIGNIRAIFGKEIDKPSIIIGSHIDTVENGGKFDELTGVLAALETIRVLKEEQVTMSRPIELIIFAEEEGSNFGSTMLGSKVLTGKIGVDDLKSIKNGEGDSAYDLAKNFGLNVEDVGKDVLGSNEVDTMIELHIEQWAILETQRKSIGIVQAISGMKTFKVTLEGDSNHAGTTPMDLRRDPLVGAATIISYIQQMARSQALPTTVATVGKKSASARLATYKLEHSAMR</sequence>
<comment type="caution">
    <text evidence="2">The sequence shown here is derived from an EMBL/GenBank/DDBJ whole genome shotgun (WGS) entry which is preliminary data.</text>
</comment>
<dbReference type="PANTHER" id="PTHR32494">
    <property type="entry name" value="ALLANTOATE DEIMINASE-RELATED"/>
    <property type="match status" value="1"/>
</dbReference>
<keyword evidence="1" id="KW-0378">Hydrolase</keyword>